<evidence type="ECO:0000256" key="2">
    <source>
        <dbReference type="SAM" id="Phobius"/>
    </source>
</evidence>
<feature type="region of interest" description="Disordered" evidence="1">
    <location>
        <begin position="1"/>
        <end position="20"/>
    </location>
</feature>
<comment type="caution">
    <text evidence="3">The sequence shown here is derived from an EMBL/GenBank/DDBJ whole genome shotgun (WGS) entry which is preliminary data.</text>
</comment>
<keyword evidence="2" id="KW-0472">Membrane</keyword>
<protein>
    <submittedName>
        <fullName evidence="3">Uncharacterized protein</fullName>
    </submittedName>
</protein>
<evidence type="ECO:0000256" key="1">
    <source>
        <dbReference type="SAM" id="MobiDB-lite"/>
    </source>
</evidence>
<feature type="compositionally biased region" description="Basic and acidic residues" evidence="1">
    <location>
        <begin position="1"/>
        <end position="12"/>
    </location>
</feature>
<evidence type="ECO:0000313" key="3">
    <source>
        <dbReference type="EMBL" id="KAF5850089.1"/>
    </source>
</evidence>
<reference evidence="3" key="1">
    <citation type="submission" date="2019-11" db="EMBL/GenBank/DDBJ databases">
        <title>Bipolaris sorokiniana Genome sequencing.</title>
        <authorList>
            <person name="Wang H."/>
        </authorList>
    </citation>
    <scope>NUCLEOTIDE SEQUENCE</scope>
</reference>
<feature type="region of interest" description="Disordered" evidence="1">
    <location>
        <begin position="38"/>
        <end position="60"/>
    </location>
</feature>
<organism evidence="3 4">
    <name type="scientific">Cochliobolus sativus</name>
    <name type="common">Common root rot and spot blotch fungus</name>
    <name type="synonym">Bipolaris sorokiniana</name>
    <dbReference type="NCBI Taxonomy" id="45130"/>
    <lineage>
        <taxon>Eukaryota</taxon>
        <taxon>Fungi</taxon>
        <taxon>Dikarya</taxon>
        <taxon>Ascomycota</taxon>
        <taxon>Pezizomycotina</taxon>
        <taxon>Dothideomycetes</taxon>
        <taxon>Pleosporomycetidae</taxon>
        <taxon>Pleosporales</taxon>
        <taxon>Pleosporineae</taxon>
        <taxon>Pleosporaceae</taxon>
        <taxon>Bipolaris</taxon>
    </lineage>
</organism>
<dbReference type="OMA" id="WINTAQQ"/>
<dbReference type="EMBL" id="WNKQ01000007">
    <property type="protein sequence ID" value="KAF5850089.1"/>
    <property type="molecule type" value="Genomic_DNA"/>
</dbReference>
<keyword evidence="2" id="KW-1133">Transmembrane helix</keyword>
<feature type="transmembrane region" description="Helical" evidence="2">
    <location>
        <begin position="114"/>
        <end position="134"/>
    </location>
</feature>
<dbReference type="Proteomes" id="UP000624244">
    <property type="component" value="Unassembled WGS sequence"/>
</dbReference>
<feature type="transmembrane region" description="Helical" evidence="2">
    <location>
        <begin position="220"/>
        <end position="240"/>
    </location>
</feature>
<dbReference type="AlphaFoldDB" id="A0A8H5ZJS8"/>
<keyword evidence="2" id="KW-0812">Transmembrane</keyword>
<accession>A0A8H5ZJS8</accession>
<name>A0A8H5ZJS8_COCSA</name>
<evidence type="ECO:0000313" key="4">
    <source>
        <dbReference type="Proteomes" id="UP000624244"/>
    </source>
</evidence>
<sequence length="549" mass="61229">MSSRYDALHAGDEPNYSLQLQEDRDVSVASEDWINSSQRHTGQNVRAMSEDSTISTQIHEDQSNTAASESWINTAQQQKIEDTQASIVSYHKAEMSLQRPMTIFRRVGKLPCTLLLLSVFGTAAFVIYITFLWFRASGKQTWKNIAPSGWMTRSFAIAAAVLRTSTNIQAGLGSSMLAAIALESTAGVALQDSVPLSLMRAASAAPYALLAHHRVGRNGLNWLLLLLAAIISITTISLQFTSTILLADVNAGFLPRGSLTANWQSVPRPWPVFAEYIENNSADGSLGYSDTGSTMRALLPFSNTQSRSPIHIYEGPASVIDARTICVRPKITDTHLTHVDFEPVILHGNISVPIDLLSTLWNETPFKSFGPMEFACEPSNNFGDSYFRYPLGNRTSAWDLSICDLGQSNVFLTSSFKRTEPALSTPSLLMDYTADSRAKRPTNWTGPSTKFANFDETTPGLRYHDRNKWLDFKEDPQTSNWSYVSYFGDTKLGYSLCFPEFQAYVLNISVSSRAPLEEPMYFYDTERSQFRYDHIRKQLVPSSKLSLEE</sequence>
<gene>
    <name evidence="3" type="ORF">GGP41_002297</name>
</gene>
<proteinExistence type="predicted"/>